<dbReference type="GO" id="GO:0004497">
    <property type="term" value="F:monooxygenase activity"/>
    <property type="evidence" value="ECO:0007669"/>
    <property type="project" value="UniProtKB-KW"/>
</dbReference>
<protein>
    <submittedName>
        <fullName evidence="2">Antibiotic biosynthesis monooxygenase</fullName>
    </submittedName>
</protein>
<dbReference type="InterPro" id="IPR011008">
    <property type="entry name" value="Dimeric_a/b-barrel"/>
</dbReference>
<evidence type="ECO:0000313" key="3">
    <source>
        <dbReference type="Proteomes" id="UP001297272"/>
    </source>
</evidence>
<evidence type="ECO:0000259" key="1">
    <source>
        <dbReference type="Pfam" id="PF03992"/>
    </source>
</evidence>
<name>A0ABS5RY54_9HYPH</name>
<evidence type="ECO:0000313" key="2">
    <source>
        <dbReference type="EMBL" id="MBS9721975.1"/>
    </source>
</evidence>
<keyword evidence="2" id="KW-0560">Oxidoreductase</keyword>
<dbReference type="InterPro" id="IPR007138">
    <property type="entry name" value="ABM_dom"/>
</dbReference>
<dbReference type="EMBL" id="JAFMNX010000004">
    <property type="protein sequence ID" value="MBS9721975.1"/>
    <property type="molecule type" value="Genomic_DNA"/>
</dbReference>
<dbReference type="Gene3D" id="3.30.70.100">
    <property type="match status" value="1"/>
</dbReference>
<feature type="domain" description="ABM" evidence="1">
    <location>
        <begin position="23"/>
        <end position="95"/>
    </location>
</feature>
<organism evidence="2 3">
    <name type="scientific">Tianweitania aestuarii</name>
    <dbReference type="NCBI Taxonomy" id="2814886"/>
    <lineage>
        <taxon>Bacteria</taxon>
        <taxon>Pseudomonadati</taxon>
        <taxon>Pseudomonadota</taxon>
        <taxon>Alphaproteobacteria</taxon>
        <taxon>Hyphomicrobiales</taxon>
        <taxon>Phyllobacteriaceae</taxon>
        <taxon>Tianweitania</taxon>
    </lineage>
</organism>
<reference evidence="2 3" key="1">
    <citation type="submission" date="2021-03" db="EMBL/GenBank/DDBJ databases">
        <title>Tianweitania aestuarii sp. nov., isolated from a tidal flat.</title>
        <authorList>
            <person name="Park S."/>
            <person name="Yoon J.-H."/>
        </authorList>
    </citation>
    <scope>NUCLEOTIDE SEQUENCE [LARGE SCALE GENOMIC DNA]</scope>
    <source>
        <strain evidence="2 3">BSSL-BM11</strain>
    </source>
</reference>
<keyword evidence="2" id="KW-0503">Monooxygenase</keyword>
<dbReference type="Proteomes" id="UP001297272">
    <property type="component" value="Unassembled WGS sequence"/>
</dbReference>
<gene>
    <name evidence="2" type="ORF">JYU29_14885</name>
</gene>
<dbReference type="SUPFAM" id="SSF54909">
    <property type="entry name" value="Dimeric alpha+beta barrel"/>
    <property type="match status" value="1"/>
</dbReference>
<proteinExistence type="predicted"/>
<sequence length="122" mass="13140">MQMKPLDPAFPIQQQLGLSHEGPIVLGNLFTIDAADEDAFLAAWAVDAAYMKAQPGFISTQLHRALGSSPAYFNSAVWESLDAFRAAFTNPAFQAKLTDYPASAVASPHLFQRVAVPGICTE</sequence>
<accession>A0ABS5RY54</accession>
<comment type="caution">
    <text evidence="2">The sequence shown here is derived from an EMBL/GenBank/DDBJ whole genome shotgun (WGS) entry which is preliminary data.</text>
</comment>
<keyword evidence="3" id="KW-1185">Reference proteome</keyword>
<dbReference type="RefSeq" id="WP_213985640.1">
    <property type="nucleotide sequence ID" value="NZ_JAFMNX010000004.1"/>
</dbReference>
<dbReference type="Pfam" id="PF03992">
    <property type="entry name" value="ABM"/>
    <property type="match status" value="1"/>
</dbReference>